<feature type="binding site" evidence="6">
    <location>
        <position position="303"/>
    </location>
    <ligand>
        <name>Mn(2+)</name>
        <dbReference type="ChEBI" id="CHEBI:29035"/>
        <label>2</label>
    </ligand>
</feature>
<keyword evidence="4 6" id="KW-0464">Manganese</keyword>
<protein>
    <recommendedName>
        <fullName evidence="6 7">Phosphopentomutase</fullName>
        <ecNumber evidence="6 7">5.4.2.7</ecNumber>
    </recommendedName>
    <alternativeName>
        <fullName evidence="6">Phosphodeoxyribomutase</fullName>
    </alternativeName>
</protein>
<dbReference type="RefSeq" id="WP_257766779.1">
    <property type="nucleotide sequence ID" value="NZ_CP102480.1"/>
</dbReference>
<accession>A0A9J7AM75</accession>
<dbReference type="Gene3D" id="3.40.720.10">
    <property type="entry name" value="Alkaline Phosphatase, subunit A"/>
    <property type="match status" value="1"/>
</dbReference>
<evidence type="ECO:0000256" key="6">
    <source>
        <dbReference type="HAMAP-Rule" id="MF_00740"/>
    </source>
</evidence>
<dbReference type="EMBL" id="CP102480">
    <property type="protein sequence ID" value="UUX48271.1"/>
    <property type="molecule type" value="Genomic_DNA"/>
</dbReference>
<comment type="pathway">
    <text evidence="6">Carbohydrate degradation; 2-deoxy-D-ribose 1-phosphate degradation; D-glyceraldehyde 3-phosphate and acetaldehyde from 2-deoxy-alpha-D-ribose 1-phosphate: step 1/2.</text>
</comment>
<evidence type="ECO:0000256" key="2">
    <source>
        <dbReference type="ARBA" id="ARBA00022490"/>
    </source>
</evidence>
<dbReference type="AlphaFoldDB" id="A0A9J7AM75"/>
<comment type="subcellular location">
    <subcellularLocation>
        <location evidence="6">Cytoplasm</location>
    </subcellularLocation>
</comment>
<comment type="function">
    <text evidence="6">Isomerase that catalyzes the conversion of deoxy-ribose 1-phosphate (dRib-1-P) and ribose 1-phosphate (Rib-1-P) to deoxy-ribose 5-phosphate (dRib-5-P) and ribose 5-phosphate (Rib-5-P), respectively.</text>
</comment>
<comment type="similarity">
    <text evidence="1 6">Belongs to the phosphopentomutase family.</text>
</comment>
<dbReference type="KEGG" id="naci:NUH88_12685"/>
<evidence type="ECO:0000256" key="4">
    <source>
        <dbReference type="ARBA" id="ARBA00023211"/>
    </source>
</evidence>
<dbReference type="GO" id="GO:0000287">
    <property type="term" value="F:magnesium ion binding"/>
    <property type="evidence" value="ECO:0007669"/>
    <property type="project" value="UniProtKB-UniRule"/>
</dbReference>
<comment type="catalytic activity">
    <reaction evidence="6">
        <text>alpha-D-ribose 1-phosphate = D-ribose 5-phosphate</text>
        <dbReference type="Rhea" id="RHEA:18793"/>
        <dbReference type="ChEBI" id="CHEBI:57720"/>
        <dbReference type="ChEBI" id="CHEBI:78346"/>
        <dbReference type="EC" id="5.4.2.7"/>
    </reaction>
</comment>
<evidence type="ECO:0000256" key="5">
    <source>
        <dbReference type="ARBA" id="ARBA00023235"/>
    </source>
</evidence>
<sequence>MRRAFLIVLDSVGIGGAPDAAAFGDTGSDTVGHIAEACASGHADNTERNGPLRLPNLCRLGLGSAAEASTGRLPPGLSRAAKDAAWGYASETSNGKDTPSGHWELSGVPVSFDWGYFPETEPCFPRDLMESLVAAGDLPGWLGDRHASGTVIIQELGEEHIRTGKPIVYTSADSVLQIAAHEEHFGLERLLKLCETARELVDPLNIGRVIARPFVGDTQETFKRTANRRDYSVLPPEPTLLRRHADRGGPVISVGKIGDIFAHDGTGREVKAPDNDAMFDLMLDETKSAGDGALMVVNFVDFDVHFGHRRDPAGYAAALEQFDRRLPEFEALLGPGDLAAITADHGCDPTWKGSDHTRENVPVLLLGGAKPAGPVGHLASFADVGQSLARHLGISDMPHGRSFLKAA</sequence>
<dbReference type="PANTHER" id="PTHR21110:SF0">
    <property type="entry name" value="PHOSPHOPENTOMUTASE"/>
    <property type="match status" value="1"/>
</dbReference>
<name>A0A9J7AM75_9PROT</name>
<feature type="binding site" evidence="6">
    <location>
        <position position="356"/>
    </location>
    <ligand>
        <name>Mn(2+)</name>
        <dbReference type="ChEBI" id="CHEBI:29035"/>
        <label>2</label>
    </ligand>
</feature>
<evidence type="ECO:0000256" key="7">
    <source>
        <dbReference type="NCBIfam" id="TIGR01696"/>
    </source>
</evidence>
<reference evidence="9" key="1">
    <citation type="submission" date="2022-08" db="EMBL/GenBank/DDBJ databases">
        <title>Nisaea acidiphila sp. nov., isolated from a marine algal debris and emended description of the genus Nisaea Urios et al. 2008.</title>
        <authorList>
            <person name="Kwon K."/>
        </authorList>
    </citation>
    <scope>NUCLEOTIDE SEQUENCE</scope>
    <source>
        <strain evidence="9">MEBiC11861</strain>
    </source>
</reference>
<evidence type="ECO:0000259" key="8">
    <source>
        <dbReference type="Pfam" id="PF01676"/>
    </source>
</evidence>
<feature type="binding site" evidence="6">
    <location>
        <position position="308"/>
    </location>
    <ligand>
        <name>Mn(2+)</name>
        <dbReference type="ChEBI" id="CHEBI:29035"/>
        <label>2</label>
    </ligand>
</feature>
<feature type="binding site" evidence="6">
    <location>
        <position position="10"/>
    </location>
    <ligand>
        <name>Mn(2+)</name>
        <dbReference type="ChEBI" id="CHEBI:29035"/>
        <label>1</label>
    </ligand>
</feature>
<evidence type="ECO:0000256" key="3">
    <source>
        <dbReference type="ARBA" id="ARBA00022723"/>
    </source>
</evidence>
<keyword evidence="5 6" id="KW-0413">Isomerase</keyword>
<dbReference type="SUPFAM" id="SSF53649">
    <property type="entry name" value="Alkaline phosphatase-like"/>
    <property type="match status" value="1"/>
</dbReference>
<dbReference type="EC" id="5.4.2.7" evidence="6 7"/>
<organism evidence="9 10">
    <name type="scientific">Nisaea acidiphila</name>
    <dbReference type="NCBI Taxonomy" id="1862145"/>
    <lineage>
        <taxon>Bacteria</taxon>
        <taxon>Pseudomonadati</taxon>
        <taxon>Pseudomonadota</taxon>
        <taxon>Alphaproteobacteria</taxon>
        <taxon>Rhodospirillales</taxon>
        <taxon>Thalassobaculaceae</taxon>
        <taxon>Nisaea</taxon>
    </lineage>
</organism>
<dbReference type="NCBIfam" id="TIGR01696">
    <property type="entry name" value="deoB"/>
    <property type="match status" value="1"/>
</dbReference>
<evidence type="ECO:0000256" key="1">
    <source>
        <dbReference type="ARBA" id="ARBA00010373"/>
    </source>
</evidence>
<evidence type="ECO:0000313" key="9">
    <source>
        <dbReference type="EMBL" id="UUX48271.1"/>
    </source>
</evidence>
<gene>
    <name evidence="6" type="primary">deoB</name>
    <name evidence="9" type="ORF">NUH88_12685</name>
</gene>
<dbReference type="NCBIfam" id="NF003766">
    <property type="entry name" value="PRK05362.1"/>
    <property type="match status" value="1"/>
</dbReference>
<comment type="catalytic activity">
    <reaction evidence="6">
        <text>2-deoxy-alpha-D-ribose 1-phosphate = 2-deoxy-D-ribose 5-phosphate</text>
        <dbReference type="Rhea" id="RHEA:27658"/>
        <dbReference type="ChEBI" id="CHEBI:57259"/>
        <dbReference type="ChEBI" id="CHEBI:62877"/>
        <dbReference type="EC" id="5.4.2.7"/>
    </reaction>
</comment>
<dbReference type="CDD" id="cd16009">
    <property type="entry name" value="PPM"/>
    <property type="match status" value="1"/>
</dbReference>
<dbReference type="PANTHER" id="PTHR21110">
    <property type="entry name" value="PHOSPHOPENTOMUTASE"/>
    <property type="match status" value="1"/>
</dbReference>
<dbReference type="HAMAP" id="MF_00740">
    <property type="entry name" value="Phosphopentomut"/>
    <property type="match status" value="1"/>
</dbReference>
<dbReference type="GO" id="GO:0030145">
    <property type="term" value="F:manganese ion binding"/>
    <property type="evidence" value="ECO:0007669"/>
    <property type="project" value="UniProtKB-UniRule"/>
</dbReference>
<dbReference type="InterPro" id="IPR010045">
    <property type="entry name" value="DeoB"/>
</dbReference>
<comment type="cofactor">
    <cofactor evidence="6">
        <name>Mn(2+)</name>
        <dbReference type="ChEBI" id="CHEBI:29035"/>
    </cofactor>
    <text evidence="6">Binds 2 manganese ions.</text>
</comment>
<dbReference type="InterPro" id="IPR024052">
    <property type="entry name" value="Phosphopentomutase_DeoB_cap_sf"/>
</dbReference>
<keyword evidence="10" id="KW-1185">Reference proteome</keyword>
<dbReference type="GO" id="GO:0009117">
    <property type="term" value="P:nucleotide metabolic process"/>
    <property type="evidence" value="ECO:0007669"/>
    <property type="project" value="UniProtKB-UniRule"/>
</dbReference>
<dbReference type="PIRSF" id="PIRSF001491">
    <property type="entry name" value="Ppentomutase"/>
    <property type="match status" value="1"/>
</dbReference>
<keyword evidence="2 6" id="KW-0963">Cytoplasm</keyword>
<dbReference type="GO" id="GO:0008973">
    <property type="term" value="F:phosphopentomutase activity"/>
    <property type="evidence" value="ECO:0007669"/>
    <property type="project" value="UniProtKB-UniRule"/>
</dbReference>
<dbReference type="Gene3D" id="3.30.70.1250">
    <property type="entry name" value="Phosphopentomutase"/>
    <property type="match status" value="1"/>
</dbReference>
<dbReference type="GO" id="GO:0006018">
    <property type="term" value="P:2-deoxyribose 1-phosphate catabolic process"/>
    <property type="evidence" value="ECO:0007669"/>
    <property type="project" value="UniProtKB-UniRule"/>
</dbReference>
<feature type="binding site" evidence="6">
    <location>
        <position position="344"/>
    </location>
    <ligand>
        <name>Mn(2+)</name>
        <dbReference type="ChEBI" id="CHEBI:29035"/>
        <label>1</label>
    </ligand>
</feature>
<dbReference type="Pfam" id="PF01676">
    <property type="entry name" value="Metalloenzyme"/>
    <property type="match status" value="1"/>
</dbReference>
<evidence type="ECO:0000313" key="10">
    <source>
        <dbReference type="Proteomes" id="UP001060336"/>
    </source>
</evidence>
<dbReference type="SUPFAM" id="SSF143856">
    <property type="entry name" value="DeoB insert domain-like"/>
    <property type="match status" value="1"/>
</dbReference>
<feature type="domain" description="Metalloenzyme" evidence="8">
    <location>
        <begin position="3"/>
        <end position="395"/>
    </location>
</feature>
<dbReference type="Proteomes" id="UP001060336">
    <property type="component" value="Chromosome"/>
</dbReference>
<dbReference type="GO" id="GO:0043094">
    <property type="term" value="P:metabolic compound salvage"/>
    <property type="evidence" value="ECO:0007669"/>
    <property type="project" value="UniProtKB-UniRule"/>
</dbReference>
<proteinExistence type="inferred from homology"/>
<dbReference type="InterPro" id="IPR017850">
    <property type="entry name" value="Alkaline_phosphatase_core_sf"/>
</dbReference>
<dbReference type="FunFam" id="3.30.70.1250:FF:000001">
    <property type="entry name" value="Phosphopentomutase"/>
    <property type="match status" value="1"/>
</dbReference>
<feature type="binding site" evidence="6">
    <location>
        <position position="345"/>
    </location>
    <ligand>
        <name>Mn(2+)</name>
        <dbReference type="ChEBI" id="CHEBI:29035"/>
        <label>1</label>
    </ligand>
</feature>
<dbReference type="InterPro" id="IPR006124">
    <property type="entry name" value="Metalloenzyme"/>
</dbReference>
<keyword evidence="3 6" id="KW-0479">Metal-binding</keyword>
<dbReference type="GO" id="GO:0005829">
    <property type="term" value="C:cytosol"/>
    <property type="evidence" value="ECO:0007669"/>
    <property type="project" value="TreeGrafter"/>
</dbReference>